<proteinExistence type="predicted"/>
<dbReference type="AlphaFoldDB" id="A0A0A9B1W9"/>
<reference evidence="1" key="1">
    <citation type="submission" date="2014-09" db="EMBL/GenBank/DDBJ databases">
        <authorList>
            <person name="Magalhaes I.L.F."/>
            <person name="Oliveira U."/>
            <person name="Santos F.R."/>
            <person name="Vidigal T.H.D.A."/>
            <person name="Brescovit A.D."/>
            <person name="Santos A.J."/>
        </authorList>
    </citation>
    <scope>NUCLEOTIDE SEQUENCE</scope>
    <source>
        <tissue evidence="1">Shoot tissue taken approximately 20 cm above the soil surface</tissue>
    </source>
</reference>
<evidence type="ECO:0000313" key="1">
    <source>
        <dbReference type="EMBL" id="JAD56098.1"/>
    </source>
</evidence>
<sequence>MPSHEAYMMSSKIISFHTYNTANLKRGGKRKL</sequence>
<dbReference type="EMBL" id="GBRH01241797">
    <property type="protein sequence ID" value="JAD56098.1"/>
    <property type="molecule type" value="Transcribed_RNA"/>
</dbReference>
<protein>
    <submittedName>
        <fullName evidence="1">Uncharacterized protein</fullName>
    </submittedName>
</protein>
<reference evidence="1" key="2">
    <citation type="journal article" date="2015" name="Data Brief">
        <title>Shoot transcriptome of the giant reed, Arundo donax.</title>
        <authorList>
            <person name="Barrero R.A."/>
            <person name="Guerrero F.D."/>
            <person name="Moolhuijzen P."/>
            <person name="Goolsby J.A."/>
            <person name="Tidwell J."/>
            <person name="Bellgard S.E."/>
            <person name="Bellgard M.I."/>
        </authorList>
    </citation>
    <scope>NUCLEOTIDE SEQUENCE</scope>
    <source>
        <tissue evidence="1">Shoot tissue taken approximately 20 cm above the soil surface</tissue>
    </source>
</reference>
<accession>A0A0A9B1W9</accession>
<name>A0A0A9B1W9_ARUDO</name>
<organism evidence="1">
    <name type="scientific">Arundo donax</name>
    <name type="common">Giant reed</name>
    <name type="synonym">Donax arundinaceus</name>
    <dbReference type="NCBI Taxonomy" id="35708"/>
    <lineage>
        <taxon>Eukaryota</taxon>
        <taxon>Viridiplantae</taxon>
        <taxon>Streptophyta</taxon>
        <taxon>Embryophyta</taxon>
        <taxon>Tracheophyta</taxon>
        <taxon>Spermatophyta</taxon>
        <taxon>Magnoliopsida</taxon>
        <taxon>Liliopsida</taxon>
        <taxon>Poales</taxon>
        <taxon>Poaceae</taxon>
        <taxon>PACMAD clade</taxon>
        <taxon>Arundinoideae</taxon>
        <taxon>Arundineae</taxon>
        <taxon>Arundo</taxon>
    </lineage>
</organism>